<accession>A0A8H5F570</accession>
<protein>
    <submittedName>
        <fullName evidence="2">Uncharacterized protein</fullName>
    </submittedName>
</protein>
<reference evidence="2 3" key="1">
    <citation type="journal article" date="2020" name="ISME J.">
        <title>Uncovering the hidden diversity of litter-decomposition mechanisms in mushroom-forming fungi.</title>
        <authorList>
            <person name="Floudas D."/>
            <person name="Bentzer J."/>
            <person name="Ahren D."/>
            <person name="Johansson T."/>
            <person name="Persson P."/>
            <person name="Tunlid A."/>
        </authorList>
    </citation>
    <scope>NUCLEOTIDE SEQUENCE [LARGE SCALE GENOMIC DNA]</scope>
    <source>
        <strain evidence="2 3">CBS 101986</strain>
    </source>
</reference>
<evidence type="ECO:0000313" key="3">
    <source>
        <dbReference type="Proteomes" id="UP000567179"/>
    </source>
</evidence>
<evidence type="ECO:0000256" key="1">
    <source>
        <dbReference type="SAM" id="MobiDB-lite"/>
    </source>
</evidence>
<proteinExistence type="predicted"/>
<dbReference type="Proteomes" id="UP000567179">
    <property type="component" value="Unassembled WGS sequence"/>
</dbReference>
<comment type="caution">
    <text evidence="2">The sequence shown here is derived from an EMBL/GenBank/DDBJ whole genome shotgun (WGS) entry which is preliminary data.</text>
</comment>
<name>A0A8H5F570_9AGAR</name>
<organism evidence="2 3">
    <name type="scientific">Psilocybe cf. subviscida</name>
    <dbReference type="NCBI Taxonomy" id="2480587"/>
    <lineage>
        <taxon>Eukaryota</taxon>
        <taxon>Fungi</taxon>
        <taxon>Dikarya</taxon>
        <taxon>Basidiomycota</taxon>
        <taxon>Agaricomycotina</taxon>
        <taxon>Agaricomycetes</taxon>
        <taxon>Agaricomycetidae</taxon>
        <taxon>Agaricales</taxon>
        <taxon>Agaricineae</taxon>
        <taxon>Strophariaceae</taxon>
        <taxon>Psilocybe</taxon>
    </lineage>
</organism>
<dbReference type="EMBL" id="JAACJJ010000017">
    <property type="protein sequence ID" value="KAF5323698.1"/>
    <property type="molecule type" value="Genomic_DNA"/>
</dbReference>
<sequence>MEPTPWLCSHSVLYPANAPSVGIDPSLAPRAHQKIKQRPSFLADSCPPPTSLNTKEFHPFVGPWALSTPSSLFPTARFATTWPMTAGERGHGRRRHQPCSGLKISQPENQ</sequence>
<feature type="region of interest" description="Disordered" evidence="1">
    <location>
        <begin position="83"/>
        <end position="110"/>
    </location>
</feature>
<dbReference type="AlphaFoldDB" id="A0A8H5F570"/>
<evidence type="ECO:0000313" key="2">
    <source>
        <dbReference type="EMBL" id="KAF5323698.1"/>
    </source>
</evidence>
<gene>
    <name evidence="2" type="ORF">D9619_012919</name>
</gene>
<keyword evidence="3" id="KW-1185">Reference proteome</keyword>